<proteinExistence type="predicted"/>
<dbReference type="InterPro" id="IPR036390">
    <property type="entry name" value="WH_DNA-bd_sf"/>
</dbReference>
<protein>
    <recommendedName>
        <fullName evidence="2">Rad21/Rec8-like protein C-terminal eukaryotic domain-containing protein</fullName>
    </recommendedName>
</protein>
<accession>A0ABV2AL09</accession>
<dbReference type="InterPro" id="IPR006909">
    <property type="entry name" value="Rad21/Rec8_C_eu"/>
</dbReference>
<reference evidence="3 4" key="1">
    <citation type="journal article" date="2024" name="BMC Biol.">
        <title>Comparative genomics of Ascetosporea gives new insight into the evolutionary basis for animal parasitism in Rhizaria.</title>
        <authorList>
            <person name="Hiltunen Thoren M."/>
            <person name="Onut-Brannstrom I."/>
            <person name="Alfjorden A."/>
            <person name="Peckova H."/>
            <person name="Swords F."/>
            <person name="Hooper C."/>
            <person name="Holzer A.S."/>
            <person name="Bass D."/>
            <person name="Burki F."/>
        </authorList>
    </citation>
    <scope>NUCLEOTIDE SEQUENCE [LARGE SCALE GENOMIC DNA]</scope>
    <source>
        <strain evidence="3">20-A016</strain>
    </source>
</reference>
<feature type="non-terminal residue" evidence="3">
    <location>
        <position position="1"/>
    </location>
</feature>
<dbReference type="EMBL" id="JBDODL010000629">
    <property type="protein sequence ID" value="MES1920358.1"/>
    <property type="molecule type" value="Genomic_DNA"/>
</dbReference>
<evidence type="ECO:0000313" key="4">
    <source>
        <dbReference type="Proteomes" id="UP001439008"/>
    </source>
</evidence>
<evidence type="ECO:0000256" key="1">
    <source>
        <dbReference type="SAM" id="MobiDB-lite"/>
    </source>
</evidence>
<feature type="region of interest" description="Disordered" evidence="1">
    <location>
        <begin position="1"/>
        <end position="22"/>
    </location>
</feature>
<gene>
    <name evidence="3" type="ORF">MHBO_002036</name>
</gene>
<sequence>ELHVHEDEQMLDNALDVDGSDVEMPRRAQSIENAEFGEISQERIRFGDKSVPSLSPPDLRRDISLEKQHNLRRKLEFVKKKNFLRFDKKIELEKSKIENDCDRETPEEEETLFFDAENVMTRPFLLPALQSSLFGLFDKFSIAKTAKDALPPSKKNKVLDDTNKNANSAQTHFAEDELSIDFAGFSISPERENSVQNSIQSDIGDRDLSGLNESTNALFSSPLKSKLEAENAVKGKRSKMLIDKIRKAEKTTFKKIAADSSRKTTAGVFFELLCLKSRSLIECEQKEIWGEIVVTVN</sequence>
<dbReference type="InterPro" id="IPR023093">
    <property type="entry name" value="ScpA-like_C"/>
</dbReference>
<dbReference type="Gene3D" id="1.10.10.580">
    <property type="entry name" value="Structural maintenance of chromosome 1. Chain E"/>
    <property type="match status" value="1"/>
</dbReference>
<evidence type="ECO:0000313" key="3">
    <source>
        <dbReference type="EMBL" id="MES1920358.1"/>
    </source>
</evidence>
<organism evidence="3 4">
    <name type="scientific">Bonamia ostreae</name>
    <dbReference type="NCBI Taxonomy" id="126728"/>
    <lineage>
        <taxon>Eukaryota</taxon>
        <taxon>Sar</taxon>
        <taxon>Rhizaria</taxon>
        <taxon>Endomyxa</taxon>
        <taxon>Ascetosporea</taxon>
        <taxon>Haplosporida</taxon>
        <taxon>Bonamia</taxon>
    </lineage>
</organism>
<dbReference type="SUPFAM" id="SSF46785">
    <property type="entry name" value="Winged helix' DNA-binding domain"/>
    <property type="match status" value="1"/>
</dbReference>
<name>A0ABV2AL09_9EUKA</name>
<evidence type="ECO:0000259" key="2">
    <source>
        <dbReference type="Pfam" id="PF04824"/>
    </source>
</evidence>
<dbReference type="Pfam" id="PF04824">
    <property type="entry name" value="Rad21_Rec8"/>
    <property type="match status" value="1"/>
</dbReference>
<feature type="domain" description="Rad21/Rec8-like protein C-terminal eukaryotic" evidence="2">
    <location>
        <begin position="248"/>
        <end position="296"/>
    </location>
</feature>
<dbReference type="Proteomes" id="UP001439008">
    <property type="component" value="Unassembled WGS sequence"/>
</dbReference>
<comment type="caution">
    <text evidence="3">The sequence shown here is derived from an EMBL/GenBank/DDBJ whole genome shotgun (WGS) entry which is preliminary data.</text>
</comment>
<keyword evidence="4" id="KW-1185">Reference proteome</keyword>